<dbReference type="AlphaFoldDB" id="A0A1I7K6Z1"/>
<organism evidence="3 4">
    <name type="scientific">Pontibacter akesuensis</name>
    <dbReference type="NCBI Taxonomy" id="388950"/>
    <lineage>
        <taxon>Bacteria</taxon>
        <taxon>Pseudomonadati</taxon>
        <taxon>Bacteroidota</taxon>
        <taxon>Cytophagia</taxon>
        <taxon>Cytophagales</taxon>
        <taxon>Hymenobacteraceae</taxon>
        <taxon>Pontibacter</taxon>
    </lineage>
</organism>
<keyword evidence="2" id="KW-0732">Signal</keyword>
<dbReference type="RefSeq" id="WP_139237210.1">
    <property type="nucleotide sequence ID" value="NZ_BMXC01000004.1"/>
</dbReference>
<gene>
    <name evidence="3" type="ORF">SAMN04487941_3461</name>
</gene>
<feature type="chain" id="PRO_5010198766" description="Transmembrane protein" evidence="2">
    <location>
        <begin position="22"/>
        <end position="181"/>
    </location>
</feature>
<dbReference type="STRING" id="388950.GCA_001611675_01043"/>
<evidence type="ECO:0000313" key="4">
    <source>
        <dbReference type="Proteomes" id="UP000182491"/>
    </source>
</evidence>
<keyword evidence="1" id="KW-0812">Transmembrane</keyword>
<keyword evidence="4" id="KW-1185">Reference proteome</keyword>
<protein>
    <recommendedName>
        <fullName evidence="5">Transmembrane protein</fullName>
    </recommendedName>
</protein>
<dbReference type="OrthoDB" id="852810at2"/>
<evidence type="ECO:0000256" key="2">
    <source>
        <dbReference type="SAM" id="SignalP"/>
    </source>
</evidence>
<keyword evidence="1" id="KW-0472">Membrane</keyword>
<evidence type="ECO:0000256" key="1">
    <source>
        <dbReference type="SAM" id="Phobius"/>
    </source>
</evidence>
<dbReference type="EMBL" id="FPCA01000004">
    <property type="protein sequence ID" value="SFU93203.1"/>
    <property type="molecule type" value="Genomic_DNA"/>
</dbReference>
<feature type="transmembrane region" description="Helical" evidence="1">
    <location>
        <begin position="155"/>
        <end position="175"/>
    </location>
</feature>
<dbReference type="PROSITE" id="PS51257">
    <property type="entry name" value="PROKAR_LIPOPROTEIN"/>
    <property type="match status" value="1"/>
</dbReference>
<evidence type="ECO:0008006" key="5">
    <source>
        <dbReference type="Google" id="ProtNLM"/>
    </source>
</evidence>
<feature type="signal peptide" evidence="2">
    <location>
        <begin position="1"/>
        <end position="21"/>
    </location>
</feature>
<accession>A0A1I7K6Z1</accession>
<evidence type="ECO:0000313" key="3">
    <source>
        <dbReference type="EMBL" id="SFU93203.1"/>
    </source>
</evidence>
<sequence>MRLTLLLVLLLLSSCVTQRGAERYFDDNPEELAAYVDDNEAYTQQHGAAYAAKHFPVKPTPPALAPTAAIRPGRLAPWPLLERSPAARQYSPLVRCPECKGTHTIETVYLQDTATLQALGTQLRQVRTANKGLAQQLKRTEKERDYWQEMNRKKLWALIAMAIFALLFILFRVLASRVRVS</sequence>
<reference evidence="4" key="1">
    <citation type="submission" date="2016-10" db="EMBL/GenBank/DDBJ databases">
        <authorList>
            <person name="Varghese N."/>
        </authorList>
    </citation>
    <scope>NUCLEOTIDE SEQUENCE [LARGE SCALE GENOMIC DNA]</scope>
    <source>
        <strain evidence="4">DSM 18820</strain>
    </source>
</reference>
<name>A0A1I7K6Z1_9BACT</name>
<keyword evidence="1" id="KW-1133">Transmembrane helix</keyword>
<proteinExistence type="predicted"/>
<dbReference type="Proteomes" id="UP000182491">
    <property type="component" value="Unassembled WGS sequence"/>
</dbReference>